<dbReference type="OrthoDB" id="5389988at2"/>
<name>E9SBP9_RUMAL</name>
<dbReference type="NCBIfam" id="TIGR01863">
    <property type="entry name" value="cas_Csd1"/>
    <property type="match status" value="1"/>
</dbReference>
<dbReference type="eggNOG" id="COG5632">
    <property type="taxonomic scope" value="Bacteria"/>
</dbReference>
<dbReference type="Proteomes" id="UP000004259">
    <property type="component" value="Unassembled WGS sequence"/>
</dbReference>
<sequence length="639" mass="72020">MGWTNELLEVYEKVSDPNRTRAAGEPVMLPVSHSTANAQIELTVDENGNFKDAYAVSKENSVTVIPVTEDSGARSSGITPMPFADKLVYIAGDYGKFAEGKRADNSGYFSAYMEQLRNWCESDYSCPEVCAVYKYLEKGELMNDLVNKGVLEVGAETGRLTDKKINGIAGQDAFVRFKVSGANGVCETWKSKAIQDSFIKFNSRVMGGTGLCYATGEESALTYKHPSKIRNSGDKAKLISSNDESGYTYRGRFSNKEEAFAVSYDYSQKVHNALKWLVENERVTKTDEKGKTVTYNPLSFDSLTLVVWNSALGFVPSITESAGDMFGDNWDMFGNEEEGYSAKKVFAELLHEKLMGGKVEFDDESKVMIMGLDAATTGRLSIAVYTELAESQFAEALEKWHNETLWLRFDGKLKKSLYNSCSLPQIANCLYGTEQSGRLECDKKVLKDTILRLLPCVTEKRSLPRDIVRILYNRASSPQSFEKDYVHRIILENACALIRKAQLDSGNTHYYKGEINMAYDPNCNDRSYLFGCLLAIADKAESDTYDESEKRVTNARRLWSAFAARPCQTWKIIEERLEPYLEKDQRKMTRYTKAINDIMGRMSPEEFSDNSKLSPMYLIGFHHYNALLWGAKAENKEEE</sequence>
<gene>
    <name evidence="1" type="primary">csd1</name>
    <name evidence="1" type="ORF">CUS_4571</name>
</gene>
<dbReference type="STRING" id="246199.CUS_4571"/>
<dbReference type="InterPro" id="IPR010144">
    <property type="entry name" value="CRISPR-assoc_prot_Csd1-typ"/>
</dbReference>
<dbReference type="EMBL" id="ADKM02000072">
    <property type="protein sequence ID" value="EGC03294.1"/>
    <property type="molecule type" value="Genomic_DNA"/>
</dbReference>
<evidence type="ECO:0000313" key="1">
    <source>
        <dbReference type="EMBL" id="EGC03294.1"/>
    </source>
</evidence>
<accession>E9SBP9</accession>
<dbReference type="RefSeq" id="WP_002849082.1">
    <property type="nucleotide sequence ID" value="NZ_ADKM02000072.1"/>
</dbReference>
<organism evidence="1 2">
    <name type="scientific">Ruminococcus albus 8</name>
    <dbReference type="NCBI Taxonomy" id="246199"/>
    <lineage>
        <taxon>Bacteria</taxon>
        <taxon>Bacillati</taxon>
        <taxon>Bacillota</taxon>
        <taxon>Clostridia</taxon>
        <taxon>Eubacteriales</taxon>
        <taxon>Oscillospiraceae</taxon>
        <taxon>Ruminococcus</taxon>
    </lineage>
</organism>
<comment type="caution">
    <text evidence="1">The sequence shown here is derived from an EMBL/GenBank/DDBJ whole genome shotgun (WGS) entry which is preliminary data.</text>
</comment>
<keyword evidence="2" id="KW-1185">Reference proteome</keyword>
<protein>
    <submittedName>
        <fullName evidence="1">CRISPR-associated protein, Csd1 family</fullName>
    </submittedName>
</protein>
<dbReference type="AlphaFoldDB" id="E9SBP9"/>
<proteinExistence type="predicted"/>
<reference evidence="1 2" key="1">
    <citation type="submission" date="2011-02" db="EMBL/GenBank/DDBJ databases">
        <authorList>
            <person name="Nelson K.E."/>
            <person name="Sutton G."/>
            <person name="Torralba M."/>
            <person name="Durkin S."/>
            <person name="Harkins D."/>
            <person name="Montgomery R."/>
            <person name="Ziemer C."/>
            <person name="Klaassens E."/>
            <person name="Ocuiv P."/>
            <person name="Morrison M."/>
        </authorList>
    </citation>
    <scope>NUCLEOTIDE SEQUENCE [LARGE SCALE GENOMIC DNA]</scope>
    <source>
        <strain evidence="1 2">8</strain>
    </source>
</reference>
<dbReference type="Pfam" id="PF09709">
    <property type="entry name" value="Cas_Csd1"/>
    <property type="match status" value="1"/>
</dbReference>
<evidence type="ECO:0000313" key="2">
    <source>
        <dbReference type="Proteomes" id="UP000004259"/>
    </source>
</evidence>